<dbReference type="PANTHER" id="PTHR43420">
    <property type="entry name" value="ACETYLTRANSFERASE"/>
    <property type="match status" value="1"/>
</dbReference>
<comment type="caution">
    <text evidence="4">The sequence shown here is derived from an EMBL/GenBank/DDBJ whole genome shotgun (WGS) entry which is preliminary data.</text>
</comment>
<evidence type="ECO:0000256" key="1">
    <source>
        <dbReference type="ARBA" id="ARBA00022679"/>
    </source>
</evidence>
<dbReference type="PROSITE" id="PS51186">
    <property type="entry name" value="GNAT"/>
    <property type="match status" value="1"/>
</dbReference>
<dbReference type="AlphaFoldDB" id="A0A0P8XVN8"/>
<reference evidence="4 5" key="1">
    <citation type="submission" date="2015-09" db="EMBL/GenBank/DDBJ databases">
        <authorList>
            <person name="Jackson K.R."/>
            <person name="Lunt B.L."/>
            <person name="Fisher J.N.B."/>
            <person name="Gardner A.V."/>
            <person name="Bailey M.E."/>
            <person name="Deus L.M."/>
            <person name="Earl A.S."/>
            <person name="Gibby P.D."/>
            <person name="Hartmann K.A."/>
            <person name="Liu J.E."/>
            <person name="Manci A.M."/>
            <person name="Nielsen D.A."/>
            <person name="Solomon M.B."/>
            <person name="Breakwell D.P."/>
            <person name="Burnett S.H."/>
            <person name="Grose J.H."/>
        </authorList>
    </citation>
    <scope>NUCLEOTIDE SEQUENCE [LARGE SCALE GENOMIC DNA]</scope>
    <source>
        <strain evidence="4 5">S613</strain>
    </source>
</reference>
<keyword evidence="2" id="KW-0012">Acyltransferase</keyword>
<dbReference type="RefSeq" id="WP_057396244.1">
    <property type="nucleotide sequence ID" value="NZ_LJXB01000055.1"/>
</dbReference>
<dbReference type="InterPro" id="IPR016181">
    <property type="entry name" value="Acyl_CoA_acyltransferase"/>
</dbReference>
<dbReference type="InterPro" id="IPR000182">
    <property type="entry name" value="GNAT_dom"/>
</dbReference>
<dbReference type="PATRIC" id="fig|294.162.peg.837"/>
<organism evidence="4 5">
    <name type="scientific">Pseudomonas fluorescens</name>
    <dbReference type="NCBI Taxonomy" id="294"/>
    <lineage>
        <taxon>Bacteria</taxon>
        <taxon>Pseudomonadati</taxon>
        <taxon>Pseudomonadota</taxon>
        <taxon>Gammaproteobacteria</taxon>
        <taxon>Pseudomonadales</taxon>
        <taxon>Pseudomonadaceae</taxon>
        <taxon>Pseudomonas</taxon>
    </lineage>
</organism>
<evidence type="ECO:0000313" key="4">
    <source>
        <dbReference type="EMBL" id="KPU61398.1"/>
    </source>
</evidence>
<dbReference type="EMBL" id="LJXB01000055">
    <property type="protein sequence ID" value="KPU61398.1"/>
    <property type="molecule type" value="Genomic_DNA"/>
</dbReference>
<dbReference type="SUPFAM" id="SSF55729">
    <property type="entry name" value="Acyl-CoA N-acyltransferases (Nat)"/>
    <property type="match status" value="1"/>
</dbReference>
<feature type="domain" description="N-acetyltransferase" evidence="3">
    <location>
        <begin position="15"/>
        <end position="200"/>
    </location>
</feature>
<dbReference type="OrthoDB" id="6879520at2"/>
<keyword evidence="1 4" id="KW-0808">Transferase</keyword>
<proteinExistence type="predicted"/>
<evidence type="ECO:0000259" key="3">
    <source>
        <dbReference type="PROSITE" id="PS51186"/>
    </source>
</evidence>
<dbReference type="Proteomes" id="UP000050349">
    <property type="component" value="Unassembled WGS sequence"/>
</dbReference>
<dbReference type="Gene3D" id="3.40.630.30">
    <property type="match status" value="1"/>
</dbReference>
<protein>
    <submittedName>
        <fullName evidence="4">Acetyltransferase family protein</fullName>
    </submittedName>
</protein>
<gene>
    <name evidence="4" type="ORF">AN403_5462</name>
</gene>
<sequence length="203" mass="23281">MTDIDTAPWRIALGSSLPEPDESIARMITSGRSSLAFFLGDEACRYRLLAESINWDRVLIAYRDHTALGYAAFKHHRRGPFSPGVRPFLREFGRLRGALRYLLFAITEGRERYYGFYLYGLHVIKHARHQGVASSLLATTFDQARQAGYDQIELEVHVKNERAQRLYAHLGFTRVRTTAVNWLGRLLPFPAVVNMRRSLTSRP</sequence>
<evidence type="ECO:0000256" key="2">
    <source>
        <dbReference type="ARBA" id="ARBA00023315"/>
    </source>
</evidence>
<dbReference type="Pfam" id="PF00583">
    <property type="entry name" value="Acetyltransf_1"/>
    <property type="match status" value="1"/>
</dbReference>
<dbReference type="InterPro" id="IPR050680">
    <property type="entry name" value="YpeA/RimI_acetyltransf"/>
</dbReference>
<evidence type="ECO:0000313" key="5">
    <source>
        <dbReference type="Proteomes" id="UP000050349"/>
    </source>
</evidence>
<dbReference type="GO" id="GO:0016747">
    <property type="term" value="F:acyltransferase activity, transferring groups other than amino-acyl groups"/>
    <property type="evidence" value="ECO:0007669"/>
    <property type="project" value="InterPro"/>
</dbReference>
<accession>A0A0P8XVN8</accession>
<name>A0A0P8XVN8_PSEFL</name>
<dbReference type="CDD" id="cd04301">
    <property type="entry name" value="NAT_SF"/>
    <property type="match status" value="1"/>
</dbReference>